<evidence type="ECO:0000313" key="3">
    <source>
        <dbReference type="EMBL" id="AFN84174.1"/>
    </source>
</evidence>
<evidence type="ECO:0000256" key="2">
    <source>
        <dbReference type="SAM" id="SignalP"/>
    </source>
</evidence>
<accession>I7AQN3</accession>
<keyword evidence="4" id="KW-1185">Reference proteome</keyword>
<feature type="signal peptide" evidence="2">
    <location>
        <begin position="1"/>
        <end position="20"/>
    </location>
</feature>
<dbReference type="EMBL" id="CP003530">
    <property type="protein sequence ID" value="AFN84174.1"/>
    <property type="molecule type" value="Genomic_DNA"/>
</dbReference>
<protein>
    <recommendedName>
        <fullName evidence="5">Spore wall protein</fullName>
    </recommendedName>
</protein>
<gene>
    <name evidence="3" type="ordered locus">EROM_111930</name>
</gene>
<dbReference type="KEGG" id="ero:EROM_111930"/>
<feature type="region of interest" description="Disordered" evidence="1">
    <location>
        <begin position="73"/>
        <end position="94"/>
    </location>
</feature>
<dbReference type="OrthoDB" id="10545169at2759"/>
<evidence type="ECO:0008006" key="5">
    <source>
        <dbReference type="Google" id="ProtNLM"/>
    </source>
</evidence>
<organism evidence="3 4">
    <name type="scientific">Encephalitozoon romaleae (strain SJ-2008)</name>
    <name type="common">Microsporidian parasite</name>
    <dbReference type="NCBI Taxonomy" id="1178016"/>
    <lineage>
        <taxon>Eukaryota</taxon>
        <taxon>Fungi</taxon>
        <taxon>Fungi incertae sedis</taxon>
        <taxon>Microsporidia</taxon>
        <taxon>Unikaryonidae</taxon>
        <taxon>Encephalitozoon</taxon>
    </lineage>
</organism>
<reference evidence="3 4" key="1">
    <citation type="journal article" date="2012" name="Proc. Natl. Acad. Sci. U.S.A.">
        <title>Gain and loss of multiple functionally related, horizontally transferred genes in the reduced genomes of two microsporidian parasites.</title>
        <authorList>
            <person name="Pombert J.-F."/>
            <person name="Selman M."/>
            <person name="Burki F."/>
            <person name="Bardell F.T."/>
            <person name="Farinelli L."/>
            <person name="Solter L.F."/>
            <person name="Whitman D.W."/>
            <person name="Weiss L.M."/>
            <person name="Corradi N."/>
            <person name="Keeling P.J."/>
        </authorList>
    </citation>
    <scope>NUCLEOTIDE SEQUENCE [LARGE SCALE GENOMIC DNA]</scope>
    <source>
        <strain evidence="3 4">SJ-2008</strain>
    </source>
</reference>
<evidence type="ECO:0000313" key="4">
    <source>
        <dbReference type="Proteomes" id="UP000010094"/>
    </source>
</evidence>
<name>I7AQN3_ENCRO</name>
<feature type="chain" id="PRO_5003707883" description="Spore wall protein" evidence="2">
    <location>
        <begin position="21"/>
        <end position="200"/>
    </location>
</feature>
<dbReference type="AlphaFoldDB" id="I7AQN3"/>
<proteinExistence type="predicted"/>
<keyword evidence="2" id="KW-0732">Signal</keyword>
<dbReference type="HOGENOM" id="CLU_1366239_0_0_1"/>
<dbReference type="VEuPathDB" id="MicrosporidiaDB:EROM_111930"/>
<dbReference type="GeneID" id="20564792"/>
<dbReference type="Proteomes" id="UP000010094">
    <property type="component" value="Chromosome XI"/>
</dbReference>
<sequence>MKYFKFKWAFLVQAILCSQSQDMGTFDFESPLESDPERFLGKREDELLEILKSQAESIKSAVCNIISGSWGGELPGGTSTGEGEEEEPSYYSDEHPGPYENCEWATNSLEPLSDTTTKTLPELTSGLVYITSALLSKNFEVSEFRERIDSFMRIILKKSIDEAKTEDDPNVKAIESSQAEALQAIGQIESMSSSISEIYI</sequence>
<dbReference type="RefSeq" id="XP_009265671.1">
    <property type="nucleotide sequence ID" value="XM_009267396.1"/>
</dbReference>
<evidence type="ECO:0000256" key="1">
    <source>
        <dbReference type="SAM" id="MobiDB-lite"/>
    </source>
</evidence>